<dbReference type="Pfam" id="PF23343">
    <property type="entry name" value="REP_ORF2-G2P"/>
    <property type="match status" value="1"/>
</dbReference>
<evidence type="ECO:0000313" key="2">
    <source>
        <dbReference type="EMBL" id="EDT44138.1"/>
    </source>
</evidence>
<reference evidence="2 3" key="1">
    <citation type="submission" date="2008-03" db="EMBL/GenBank/DDBJ databases">
        <title>Sequencing of the draft genome and assembly of Burkholderia ambifaria MEX-5.</title>
        <authorList>
            <consortium name="US DOE Joint Genome Institute (JGI-PGF)"/>
            <person name="Copeland A."/>
            <person name="Lucas S."/>
            <person name="Lapidus A."/>
            <person name="Glavina del Rio T."/>
            <person name="Dalin E."/>
            <person name="Tice H."/>
            <person name="Bruce D."/>
            <person name="Goodwin L."/>
            <person name="Pitluck S."/>
            <person name="Larimer F."/>
            <person name="Land M.L."/>
            <person name="Hauser L."/>
            <person name="Tiedje J."/>
            <person name="Richardson P."/>
        </authorList>
    </citation>
    <scope>NUCLEOTIDE SEQUENCE [LARGE SCALE GENOMIC DNA]</scope>
    <source>
        <strain evidence="2 3">MEX-5</strain>
    </source>
</reference>
<sequence length="318" mass="36059">MDAAIVGQESRSFQSLVNDAGSMQALNRLRGEGAAAFEAEDYSPFSDEYIVRTQRFADGQQEVVAFSAAVQRRFHELRLRPRGVRGKRAALDGETEDDVATKSDKSLRTSIERSKRMIRKRCKQIRADRMLTLSTRLNETRIEVWARWWDAFRRRLNKLQDFHYVAVLERQERGAWHIHVAVHGRQNWKLLRSIWLSVISKDGTDGVVNDSIGRASCLFRKVGGKGRAMRHRIATYIAKYVGKGAHDVGFNKKRYWTSRGIVLPEVTTYAHLGAESSRGEAVAAAYECVDANGADFDGAQLFWNRGIGVFWMATGNTM</sequence>
<dbReference type="EMBL" id="ABLK01000002">
    <property type="protein sequence ID" value="EDT44138.1"/>
    <property type="molecule type" value="Genomic_DNA"/>
</dbReference>
<comment type="caution">
    <text evidence="2">The sequence shown here is derived from an EMBL/GenBank/DDBJ whole genome shotgun (WGS) entry which is preliminary data.</text>
</comment>
<protein>
    <recommendedName>
        <fullName evidence="1">Replication-associated protein ORF2/G2P domain-containing protein</fullName>
    </recommendedName>
</protein>
<dbReference type="AlphaFoldDB" id="B1SX87"/>
<proteinExistence type="predicted"/>
<feature type="domain" description="Replication-associated protein ORF2/G2P" evidence="1">
    <location>
        <begin position="129"/>
        <end position="244"/>
    </location>
</feature>
<dbReference type="InterPro" id="IPR056906">
    <property type="entry name" value="ORF2/G2P_dom"/>
</dbReference>
<dbReference type="Proteomes" id="UP000004814">
    <property type="component" value="Unassembled WGS sequence"/>
</dbReference>
<dbReference type="PATRIC" id="fig|396597.7.peg.8431"/>
<evidence type="ECO:0000313" key="3">
    <source>
        <dbReference type="Proteomes" id="UP000004814"/>
    </source>
</evidence>
<gene>
    <name evidence="2" type="ORF">BamMEX5DRAFT_0153</name>
</gene>
<organism evidence="2 3">
    <name type="scientific">Burkholderia ambifaria MEX-5</name>
    <dbReference type="NCBI Taxonomy" id="396597"/>
    <lineage>
        <taxon>Bacteria</taxon>
        <taxon>Pseudomonadati</taxon>
        <taxon>Pseudomonadota</taxon>
        <taxon>Betaproteobacteria</taxon>
        <taxon>Burkholderiales</taxon>
        <taxon>Burkholderiaceae</taxon>
        <taxon>Burkholderia</taxon>
        <taxon>Burkholderia cepacia complex</taxon>
    </lineage>
</organism>
<accession>B1SX87</accession>
<evidence type="ECO:0000259" key="1">
    <source>
        <dbReference type="Pfam" id="PF23343"/>
    </source>
</evidence>
<name>B1SX87_9BURK</name>